<evidence type="ECO:0000256" key="5">
    <source>
        <dbReference type="ARBA" id="ARBA00023136"/>
    </source>
</evidence>
<dbReference type="EMBL" id="SEWE01000005">
    <property type="protein sequence ID" value="RYU82808.1"/>
    <property type="molecule type" value="Genomic_DNA"/>
</dbReference>
<dbReference type="Pfam" id="PF13641">
    <property type="entry name" value="Glyco_tranf_2_3"/>
    <property type="match status" value="1"/>
</dbReference>
<sequence length="370" mass="40111">MLALLTGYFGLWFLVLITCTVLFWRRRAAVPAPLAPPLPRVSILIAARNEEAAIGRCLRTVRALNYPAHLIEVLLGDDASTDQTAAVAAATMQGYAGQFRCLPITESLGSARGKANVLAHLARAATTSFFLITDADIAVPATWVEAMLGPVLPPASRVGTVTGLTVVQGPRLFDQLQGLDWLLSLGLVQVVSDQGRPVTAMGNNMLVTRAAYEATGGYEALPFSVTEDFALFQAVLARGFTFRNLFEPAVLAFSLPIATPAALLHQRRRWLRGVEALPAWLQGGLVFYGAFYLALVGLAAVAGPLVGLGVLLAKMLVQGGLAHLCFRRAGLRLRWRLLPAFELYTVALTLSLVLFRLLGRRFDWKGRQYE</sequence>
<feature type="transmembrane region" description="Helical" evidence="6">
    <location>
        <begin position="285"/>
        <end position="317"/>
    </location>
</feature>
<dbReference type="GO" id="GO:0016757">
    <property type="term" value="F:glycosyltransferase activity"/>
    <property type="evidence" value="ECO:0007669"/>
    <property type="project" value="UniProtKB-KW"/>
</dbReference>
<accession>A0A4Q5LGL7</accession>
<evidence type="ECO:0000256" key="2">
    <source>
        <dbReference type="ARBA" id="ARBA00022475"/>
    </source>
</evidence>
<evidence type="ECO:0000256" key="1">
    <source>
        <dbReference type="ARBA" id="ARBA00004236"/>
    </source>
</evidence>
<comment type="caution">
    <text evidence="7">The sequence shown here is derived from an EMBL/GenBank/DDBJ whole genome shotgun (WGS) entry which is preliminary data.</text>
</comment>
<keyword evidence="3" id="KW-0328">Glycosyltransferase</keyword>
<dbReference type="Proteomes" id="UP000294155">
    <property type="component" value="Unassembled WGS sequence"/>
</dbReference>
<evidence type="ECO:0000256" key="6">
    <source>
        <dbReference type="SAM" id="Phobius"/>
    </source>
</evidence>
<organism evidence="7 8">
    <name type="scientific">Hymenobacter persicinus</name>
    <dbReference type="NCBI Taxonomy" id="2025506"/>
    <lineage>
        <taxon>Bacteria</taxon>
        <taxon>Pseudomonadati</taxon>
        <taxon>Bacteroidota</taxon>
        <taxon>Cytophagia</taxon>
        <taxon>Cytophagales</taxon>
        <taxon>Hymenobacteraceae</taxon>
        <taxon>Hymenobacter</taxon>
    </lineage>
</organism>
<reference evidence="7 8" key="1">
    <citation type="submission" date="2019-02" db="EMBL/GenBank/DDBJ databases">
        <title>Bacterial novel species isolated from soil.</title>
        <authorList>
            <person name="Jung H.-Y."/>
        </authorList>
    </citation>
    <scope>NUCLEOTIDE SEQUENCE [LARGE SCALE GENOMIC DNA]</scope>
    <source>
        <strain evidence="7 8">1-3-3-3</strain>
    </source>
</reference>
<dbReference type="SUPFAM" id="SSF53448">
    <property type="entry name" value="Nucleotide-diphospho-sugar transferases"/>
    <property type="match status" value="1"/>
</dbReference>
<evidence type="ECO:0000256" key="4">
    <source>
        <dbReference type="ARBA" id="ARBA00022679"/>
    </source>
</evidence>
<dbReference type="PANTHER" id="PTHR43646">
    <property type="entry name" value="GLYCOSYLTRANSFERASE"/>
    <property type="match status" value="1"/>
</dbReference>
<protein>
    <submittedName>
        <fullName evidence="7">Glycosyltransferase</fullName>
    </submittedName>
</protein>
<dbReference type="GO" id="GO:0005886">
    <property type="term" value="C:plasma membrane"/>
    <property type="evidence" value="ECO:0007669"/>
    <property type="project" value="UniProtKB-SubCell"/>
</dbReference>
<dbReference type="PANTHER" id="PTHR43646:SF2">
    <property type="entry name" value="GLYCOSYLTRANSFERASE 2-LIKE DOMAIN-CONTAINING PROTEIN"/>
    <property type="match status" value="1"/>
</dbReference>
<keyword evidence="5 6" id="KW-0472">Membrane</keyword>
<keyword evidence="4 7" id="KW-0808">Transferase</keyword>
<keyword evidence="2" id="KW-1003">Cell membrane</keyword>
<keyword evidence="6" id="KW-0812">Transmembrane</keyword>
<dbReference type="OrthoDB" id="9800276at2"/>
<evidence type="ECO:0000313" key="7">
    <source>
        <dbReference type="EMBL" id="RYU82808.1"/>
    </source>
</evidence>
<dbReference type="Gene3D" id="3.90.550.10">
    <property type="entry name" value="Spore Coat Polysaccharide Biosynthesis Protein SpsA, Chain A"/>
    <property type="match status" value="1"/>
</dbReference>
<keyword evidence="8" id="KW-1185">Reference proteome</keyword>
<dbReference type="RefSeq" id="WP_129919790.1">
    <property type="nucleotide sequence ID" value="NZ_SEWE01000005.1"/>
</dbReference>
<dbReference type="AlphaFoldDB" id="A0A4Q5LGL7"/>
<evidence type="ECO:0000313" key="8">
    <source>
        <dbReference type="Proteomes" id="UP000294155"/>
    </source>
</evidence>
<comment type="subcellular location">
    <subcellularLocation>
        <location evidence="1">Cell membrane</location>
    </subcellularLocation>
</comment>
<gene>
    <name evidence="7" type="ORF">EWM57_03720</name>
</gene>
<name>A0A4Q5LGL7_9BACT</name>
<evidence type="ECO:0000256" key="3">
    <source>
        <dbReference type="ARBA" id="ARBA00022676"/>
    </source>
</evidence>
<proteinExistence type="predicted"/>
<feature type="transmembrane region" description="Helical" evidence="6">
    <location>
        <begin position="337"/>
        <end position="358"/>
    </location>
</feature>
<feature type="transmembrane region" description="Helical" evidence="6">
    <location>
        <begin position="245"/>
        <end position="264"/>
    </location>
</feature>
<dbReference type="InterPro" id="IPR029044">
    <property type="entry name" value="Nucleotide-diphossugar_trans"/>
</dbReference>
<keyword evidence="6" id="KW-1133">Transmembrane helix</keyword>